<name>A0A3F3QD95_9EURO</name>
<keyword evidence="2" id="KW-1185">Reference proteome</keyword>
<dbReference type="RefSeq" id="XP_026630220.1">
    <property type="nucleotide sequence ID" value="XM_026765092.1"/>
</dbReference>
<gene>
    <name evidence="1" type="ORF">BDQ94DRAFT_137676</name>
</gene>
<organism evidence="1 2">
    <name type="scientific">Aspergillus welwitschiae</name>
    <dbReference type="NCBI Taxonomy" id="1341132"/>
    <lineage>
        <taxon>Eukaryota</taxon>
        <taxon>Fungi</taxon>
        <taxon>Dikarya</taxon>
        <taxon>Ascomycota</taxon>
        <taxon>Pezizomycotina</taxon>
        <taxon>Eurotiomycetes</taxon>
        <taxon>Eurotiomycetidae</taxon>
        <taxon>Eurotiales</taxon>
        <taxon>Aspergillaceae</taxon>
        <taxon>Aspergillus</taxon>
        <taxon>Aspergillus subgen. Circumdati</taxon>
    </lineage>
</organism>
<accession>A0A3F3QD95</accession>
<evidence type="ECO:0000313" key="2">
    <source>
        <dbReference type="Proteomes" id="UP000253729"/>
    </source>
</evidence>
<dbReference type="AlphaFoldDB" id="A0A3F3QD95"/>
<protein>
    <submittedName>
        <fullName evidence="1">Uncharacterized protein</fullName>
    </submittedName>
</protein>
<dbReference type="Proteomes" id="UP000253729">
    <property type="component" value="Unassembled WGS sequence"/>
</dbReference>
<proteinExistence type="predicted"/>
<evidence type="ECO:0000313" key="1">
    <source>
        <dbReference type="EMBL" id="RDH37198.1"/>
    </source>
</evidence>
<dbReference type="EMBL" id="KZ852036">
    <property type="protein sequence ID" value="RDH37198.1"/>
    <property type="molecule type" value="Genomic_DNA"/>
</dbReference>
<dbReference type="GeneID" id="38133448"/>
<sequence length="99" mass="10607">MMPSRAADMVAGVEGDLNNSFRKGLTSLCDPPGVQLPRGYEDLRSYIKGIAAFYACSVMTGPGQAVEDDMVGENIAMHQSETRLQPCPSGKHALAALHR</sequence>
<reference evidence="1 2" key="1">
    <citation type="submission" date="2018-07" db="EMBL/GenBank/DDBJ databases">
        <title>The genomes of Aspergillus section Nigri reveals drivers in fungal speciation.</title>
        <authorList>
            <consortium name="DOE Joint Genome Institute"/>
            <person name="Vesth T.C."/>
            <person name="Nybo J."/>
            <person name="Theobald S."/>
            <person name="Brandl J."/>
            <person name="Frisvad J.C."/>
            <person name="Nielsen K.F."/>
            <person name="Lyhne E.K."/>
            <person name="Kogle M.E."/>
            <person name="Kuo A."/>
            <person name="Riley R."/>
            <person name="Clum A."/>
            <person name="Nolan M."/>
            <person name="Lipzen A."/>
            <person name="Salamov A."/>
            <person name="Henrissat B."/>
            <person name="Wiebenga A."/>
            <person name="De vries R.P."/>
            <person name="Grigoriev I.V."/>
            <person name="Mortensen U.H."/>
            <person name="Andersen M.R."/>
            <person name="Baker S.E."/>
        </authorList>
    </citation>
    <scope>NUCLEOTIDE SEQUENCE [LARGE SCALE GENOMIC DNA]</scope>
    <source>
        <strain evidence="1 2">CBS 139.54b</strain>
    </source>
</reference>